<reference evidence="4" key="1">
    <citation type="submission" date="2023-07" db="EMBL/GenBank/DDBJ databases">
        <title>A chromosome-level genome assembly of Lolium multiflorum.</title>
        <authorList>
            <person name="Chen Y."/>
            <person name="Copetti D."/>
            <person name="Kolliker R."/>
            <person name="Studer B."/>
        </authorList>
    </citation>
    <scope>NUCLEOTIDE SEQUENCE</scope>
    <source>
        <strain evidence="4">02402/16</strain>
        <tissue evidence="4">Leaf</tissue>
    </source>
</reference>
<evidence type="ECO:0000256" key="1">
    <source>
        <dbReference type="SAM" id="MobiDB-lite"/>
    </source>
</evidence>
<organism evidence="4 5">
    <name type="scientific">Lolium multiflorum</name>
    <name type="common">Italian ryegrass</name>
    <name type="synonym">Lolium perenne subsp. multiflorum</name>
    <dbReference type="NCBI Taxonomy" id="4521"/>
    <lineage>
        <taxon>Eukaryota</taxon>
        <taxon>Viridiplantae</taxon>
        <taxon>Streptophyta</taxon>
        <taxon>Embryophyta</taxon>
        <taxon>Tracheophyta</taxon>
        <taxon>Spermatophyta</taxon>
        <taxon>Magnoliopsida</taxon>
        <taxon>Liliopsida</taxon>
        <taxon>Poales</taxon>
        <taxon>Poaceae</taxon>
        <taxon>BOP clade</taxon>
        <taxon>Pooideae</taxon>
        <taxon>Poodae</taxon>
        <taxon>Poeae</taxon>
        <taxon>Poeae Chloroplast Group 2 (Poeae type)</taxon>
        <taxon>Loliodinae</taxon>
        <taxon>Loliinae</taxon>
        <taxon>Lolium</taxon>
    </lineage>
</organism>
<dbReference type="Pfam" id="PF13966">
    <property type="entry name" value="zf-RVT"/>
    <property type="match status" value="1"/>
</dbReference>
<accession>A0AAD8RKC1</accession>
<evidence type="ECO:0000313" key="5">
    <source>
        <dbReference type="Proteomes" id="UP001231189"/>
    </source>
</evidence>
<feature type="signal peptide" evidence="2">
    <location>
        <begin position="1"/>
        <end position="32"/>
    </location>
</feature>
<dbReference type="AlphaFoldDB" id="A0AAD8RKC1"/>
<proteinExistence type="predicted"/>
<dbReference type="EMBL" id="JAUUTY010000005">
    <property type="protein sequence ID" value="KAK1626619.1"/>
    <property type="molecule type" value="Genomic_DNA"/>
</dbReference>
<comment type="caution">
    <text evidence="4">The sequence shown here is derived from an EMBL/GenBank/DDBJ whole genome shotgun (WGS) entry which is preliminary data.</text>
</comment>
<feature type="domain" description="Reverse transcriptase zinc-binding" evidence="3">
    <location>
        <begin position="317"/>
        <end position="382"/>
    </location>
</feature>
<dbReference type="Proteomes" id="UP001231189">
    <property type="component" value="Unassembled WGS sequence"/>
</dbReference>
<keyword evidence="2" id="KW-0732">Signal</keyword>
<keyword evidence="5" id="KW-1185">Reference proteome</keyword>
<evidence type="ECO:0000313" key="4">
    <source>
        <dbReference type="EMBL" id="KAK1626619.1"/>
    </source>
</evidence>
<dbReference type="InterPro" id="IPR026960">
    <property type="entry name" value="RVT-Znf"/>
</dbReference>
<evidence type="ECO:0000259" key="3">
    <source>
        <dbReference type="Pfam" id="PF13966"/>
    </source>
</evidence>
<feature type="region of interest" description="Disordered" evidence="1">
    <location>
        <begin position="47"/>
        <end position="74"/>
    </location>
</feature>
<gene>
    <name evidence="4" type="ORF">QYE76_000934</name>
</gene>
<feature type="chain" id="PRO_5041935103" description="Reverse transcriptase zinc-binding domain-containing protein" evidence="2">
    <location>
        <begin position="33"/>
        <end position="479"/>
    </location>
</feature>
<protein>
    <recommendedName>
        <fullName evidence="3">Reverse transcriptase zinc-binding domain-containing protein</fullName>
    </recommendedName>
</protein>
<sequence>MEAELWIPATGSMKLLGLLLLVLLLQRQEGSGSVGSAAFPNNLVASRSTRPRSRGVGEALLSGRGGKGERRSGAVKRSAALPLAGHGGLEEWSQDLLILDLGGGDSCRRSCSRWWVIRLHAIQAGHGGEEERYGEPTTFQAQHRRLLPAWCYVWFFFVELNHADGLLACAICCQHGGISSTSCVEALPPSGWSSAPGFHQVVRPRWFHGVQRRRSFVGFGSSSIRAQFLDDDVLRMSATGGGDAQGPDCVSTSAPGEGSVVVRMIHAVVLLPGLPAGGTGGVRAAGLALVLVAVLGFLASEDEDLHEFLGSFPKFDAAKTWLAHAVPKCKIFAWLALHAKLLTADMLAISGWMHYPVCPLCLSSHETADHMCKDCPFTAAIWTTIHQEDAQVPATHGQTFASLNAWWDYIIEGKSVSDRRRLSGRFLYVLWNAWKERNRRIFTCHCLTYIEVASIAREDIAQRNRAFTPARVTYPAEPD</sequence>
<evidence type="ECO:0000256" key="2">
    <source>
        <dbReference type="SAM" id="SignalP"/>
    </source>
</evidence>
<name>A0AAD8RKC1_LOLMU</name>